<accession>A0AAE1M8A7</accession>
<feature type="transmembrane region" description="Helical" evidence="9">
    <location>
        <begin position="61"/>
        <end position="80"/>
    </location>
</feature>
<evidence type="ECO:0008006" key="12">
    <source>
        <dbReference type="Google" id="ProtNLM"/>
    </source>
</evidence>
<keyword evidence="7 9" id="KW-1133">Transmembrane helix</keyword>
<dbReference type="EMBL" id="JAWXYG010000012">
    <property type="protein sequence ID" value="KAK4257317.1"/>
    <property type="molecule type" value="Genomic_DNA"/>
</dbReference>
<evidence type="ECO:0000256" key="9">
    <source>
        <dbReference type="SAM" id="Phobius"/>
    </source>
</evidence>
<evidence type="ECO:0000256" key="1">
    <source>
        <dbReference type="ARBA" id="ARBA00002582"/>
    </source>
</evidence>
<dbReference type="AlphaFoldDB" id="A0AAE1M8A7"/>
<dbReference type="GO" id="GO:0048608">
    <property type="term" value="P:reproductive structure development"/>
    <property type="evidence" value="ECO:0007669"/>
    <property type="project" value="UniProtKB-ARBA"/>
</dbReference>
<proteinExistence type="inferred from homology"/>
<evidence type="ECO:0000313" key="10">
    <source>
        <dbReference type="EMBL" id="KAK4257317.1"/>
    </source>
</evidence>
<keyword evidence="6 9" id="KW-0812">Transmembrane</keyword>
<feature type="transmembrane region" description="Helical" evidence="9">
    <location>
        <begin position="86"/>
        <end position="108"/>
    </location>
</feature>
<evidence type="ECO:0000256" key="8">
    <source>
        <dbReference type="ARBA" id="ARBA00023136"/>
    </source>
</evidence>
<dbReference type="GO" id="GO:0012511">
    <property type="term" value="C:monolayer-surrounded lipid storage body"/>
    <property type="evidence" value="ECO:0007669"/>
    <property type="project" value="InterPro"/>
</dbReference>
<comment type="caution">
    <text evidence="10">The sequence shown here is derived from an EMBL/GenBank/DDBJ whole genome shotgun (WGS) entry which is preliminary data.</text>
</comment>
<comment type="similarity">
    <text evidence="4">Belongs to the oleosin family.</text>
</comment>
<evidence type="ECO:0000256" key="2">
    <source>
        <dbReference type="ARBA" id="ARBA00004141"/>
    </source>
</evidence>
<evidence type="ECO:0000256" key="7">
    <source>
        <dbReference type="ARBA" id="ARBA00022989"/>
    </source>
</evidence>
<evidence type="ECO:0000256" key="5">
    <source>
        <dbReference type="ARBA" id="ARBA00022677"/>
    </source>
</evidence>
<evidence type="ECO:0000313" key="11">
    <source>
        <dbReference type="Proteomes" id="UP001293593"/>
    </source>
</evidence>
<protein>
    <recommendedName>
        <fullName evidence="12">Oleosin</fullName>
    </recommendedName>
</protein>
<dbReference type="GO" id="GO:0009791">
    <property type="term" value="P:post-embryonic development"/>
    <property type="evidence" value="ECO:0007669"/>
    <property type="project" value="UniProtKB-ARBA"/>
</dbReference>
<dbReference type="PANTHER" id="PTHR33203">
    <property type="entry name" value="OLEOSIN"/>
    <property type="match status" value="1"/>
</dbReference>
<dbReference type="Pfam" id="PF01277">
    <property type="entry name" value="Oleosin"/>
    <property type="match status" value="1"/>
</dbReference>
<keyword evidence="8 9" id="KW-0472">Membrane</keyword>
<evidence type="ECO:0000256" key="3">
    <source>
        <dbReference type="ARBA" id="ARBA00004502"/>
    </source>
</evidence>
<keyword evidence="5" id="KW-0551">Lipid droplet</keyword>
<organism evidence="10 11">
    <name type="scientific">Acacia crassicarpa</name>
    <name type="common">northern wattle</name>
    <dbReference type="NCBI Taxonomy" id="499986"/>
    <lineage>
        <taxon>Eukaryota</taxon>
        <taxon>Viridiplantae</taxon>
        <taxon>Streptophyta</taxon>
        <taxon>Embryophyta</taxon>
        <taxon>Tracheophyta</taxon>
        <taxon>Spermatophyta</taxon>
        <taxon>Magnoliopsida</taxon>
        <taxon>eudicotyledons</taxon>
        <taxon>Gunneridae</taxon>
        <taxon>Pentapetalae</taxon>
        <taxon>rosids</taxon>
        <taxon>fabids</taxon>
        <taxon>Fabales</taxon>
        <taxon>Fabaceae</taxon>
        <taxon>Caesalpinioideae</taxon>
        <taxon>mimosoid clade</taxon>
        <taxon>Acacieae</taxon>
        <taxon>Acacia</taxon>
    </lineage>
</organism>
<comment type="subcellular location">
    <subcellularLocation>
        <location evidence="3">Lipid droplet</location>
    </subcellularLocation>
    <subcellularLocation>
        <location evidence="2">Membrane</location>
        <topology evidence="2">Multi-pass membrane protein</topology>
    </subcellularLocation>
</comment>
<reference evidence="10" key="1">
    <citation type="submission" date="2023-10" db="EMBL/GenBank/DDBJ databases">
        <title>Chromosome-level genome of the transformable northern wattle, Acacia crassicarpa.</title>
        <authorList>
            <person name="Massaro I."/>
            <person name="Sinha N.R."/>
            <person name="Poethig S."/>
            <person name="Leichty A.R."/>
        </authorList>
    </citation>
    <scope>NUCLEOTIDE SEQUENCE</scope>
    <source>
        <strain evidence="10">Acra3RX</strain>
        <tissue evidence="10">Leaf</tissue>
    </source>
</reference>
<feature type="transmembrane region" description="Helical" evidence="9">
    <location>
        <begin position="37"/>
        <end position="54"/>
    </location>
</feature>
<dbReference type="Proteomes" id="UP001293593">
    <property type="component" value="Unassembled WGS sequence"/>
</dbReference>
<gene>
    <name evidence="10" type="ORF">QN277_006920</name>
</gene>
<comment type="function">
    <text evidence="1">May have a structural role to stabilize the lipid body during desiccation of the seed by preventing coalescence of the oil. Probably interacts with both lipid and phospholipid moieties of lipid bodies. May also provide recognition signals for specific lipase anchorage in lipolysis during seedling growth.</text>
</comment>
<evidence type="ECO:0000256" key="4">
    <source>
        <dbReference type="ARBA" id="ARBA00010858"/>
    </source>
</evidence>
<dbReference type="GO" id="GO:0019915">
    <property type="term" value="P:lipid storage"/>
    <property type="evidence" value="ECO:0007669"/>
    <property type="project" value="TreeGrafter"/>
</dbReference>
<sequence length="154" mass="16770">MDELQPLTANLDQVSKPESYSSFRHNLGKHAPTPSQIVSLIAICIVAALSLFVAGLTVAGITVALVIITPLIIISSPIWFPVTAIIFLFIAGFLSFCGFAFVVTRALLWTNRYFRGLNPPGSDRVNYARSRIYDSAREYGGFFQGKLMDVAPGA</sequence>
<keyword evidence="11" id="KW-1185">Reference proteome</keyword>
<dbReference type="PANTHER" id="PTHR33203:SF4">
    <property type="entry name" value="F27J15.22"/>
    <property type="match status" value="1"/>
</dbReference>
<dbReference type="InterPro" id="IPR000136">
    <property type="entry name" value="Oleosin"/>
</dbReference>
<name>A0AAE1M8A7_9FABA</name>
<dbReference type="GO" id="GO:0016020">
    <property type="term" value="C:membrane"/>
    <property type="evidence" value="ECO:0007669"/>
    <property type="project" value="UniProtKB-SubCell"/>
</dbReference>
<evidence type="ECO:0000256" key="6">
    <source>
        <dbReference type="ARBA" id="ARBA00022692"/>
    </source>
</evidence>